<sequence>MRAWLPFALYAFLGLAAGLALLWWLMDHRRGTAWAVSVIRDRFPDVAQVSPTGLREWLTDEARAVPVLVDARSDEEYAVSHLAGALHVDAETVEDEALRKWDPQQQYVVYCSAGYRACNLARRLHQAGIPQVTNLEGGIFAWANAGHPVQRDGQAVQAVHSYHRLFSRLLKRERRQP</sequence>
<evidence type="ECO:0000313" key="2">
    <source>
        <dbReference type="EMBL" id="TDU81553.1"/>
    </source>
</evidence>
<dbReference type="SUPFAM" id="SSF52821">
    <property type="entry name" value="Rhodanese/Cell cycle control phosphatase"/>
    <property type="match status" value="1"/>
</dbReference>
<dbReference type="Gene3D" id="3.40.250.10">
    <property type="entry name" value="Rhodanese-like domain"/>
    <property type="match status" value="1"/>
</dbReference>
<comment type="caution">
    <text evidence="2">The sequence shown here is derived from an EMBL/GenBank/DDBJ whole genome shotgun (WGS) entry which is preliminary data.</text>
</comment>
<reference evidence="2 3" key="1">
    <citation type="submission" date="2019-03" db="EMBL/GenBank/DDBJ databases">
        <title>Genomic Encyclopedia of Archaeal and Bacterial Type Strains, Phase II (KMG-II): from individual species to whole genera.</title>
        <authorList>
            <person name="Goeker M."/>
        </authorList>
    </citation>
    <scope>NUCLEOTIDE SEQUENCE [LARGE SCALE GENOMIC DNA]</scope>
    <source>
        <strain evidence="2 3">ATCC 25309</strain>
    </source>
</reference>
<keyword evidence="2" id="KW-0808">Transferase</keyword>
<accession>A0A4V3FI91</accession>
<dbReference type="PANTHER" id="PTHR43031">
    <property type="entry name" value="FAD-DEPENDENT OXIDOREDUCTASE"/>
    <property type="match status" value="1"/>
</dbReference>
<dbReference type="EMBL" id="SOCA01000001">
    <property type="protein sequence ID" value="TDU81553.1"/>
    <property type="molecule type" value="Genomic_DNA"/>
</dbReference>
<dbReference type="PANTHER" id="PTHR43031:SF1">
    <property type="entry name" value="PYRIDINE NUCLEOTIDE-DISULPHIDE OXIDOREDUCTASE"/>
    <property type="match status" value="1"/>
</dbReference>
<dbReference type="InterPro" id="IPR050229">
    <property type="entry name" value="GlpE_sulfurtransferase"/>
</dbReference>
<dbReference type="AlphaFoldDB" id="A0A4V3FI91"/>
<dbReference type="OrthoDB" id="9800872at2"/>
<feature type="domain" description="Rhodanese" evidence="1">
    <location>
        <begin position="62"/>
        <end position="151"/>
    </location>
</feature>
<proteinExistence type="predicted"/>
<name>A0A4V3FI91_9BACT</name>
<keyword evidence="3" id="KW-1185">Reference proteome</keyword>
<evidence type="ECO:0000313" key="3">
    <source>
        <dbReference type="Proteomes" id="UP000295662"/>
    </source>
</evidence>
<dbReference type="InterPro" id="IPR001763">
    <property type="entry name" value="Rhodanese-like_dom"/>
</dbReference>
<dbReference type="CDD" id="cd00158">
    <property type="entry name" value="RHOD"/>
    <property type="match status" value="1"/>
</dbReference>
<protein>
    <submittedName>
        <fullName evidence="2">Rhodanese-related sulfurtransferase</fullName>
    </submittedName>
</protein>
<dbReference type="RefSeq" id="WP_133793494.1">
    <property type="nucleotide sequence ID" value="NZ_SOCA01000001.1"/>
</dbReference>
<dbReference type="Pfam" id="PF00581">
    <property type="entry name" value="Rhodanese"/>
    <property type="match status" value="1"/>
</dbReference>
<organism evidence="2 3">
    <name type="scientific">Prosthecobacter fusiformis</name>
    <dbReference type="NCBI Taxonomy" id="48464"/>
    <lineage>
        <taxon>Bacteria</taxon>
        <taxon>Pseudomonadati</taxon>
        <taxon>Verrucomicrobiota</taxon>
        <taxon>Verrucomicrobiia</taxon>
        <taxon>Verrucomicrobiales</taxon>
        <taxon>Verrucomicrobiaceae</taxon>
        <taxon>Prosthecobacter</taxon>
    </lineage>
</organism>
<gene>
    <name evidence="2" type="ORF">EI77_00863</name>
</gene>
<evidence type="ECO:0000259" key="1">
    <source>
        <dbReference type="PROSITE" id="PS50206"/>
    </source>
</evidence>
<dbReference type="PROSITE" id="PS50206">
    <property type="entry name" value="RHODANESE_3"/>
    <property type="match status" value="1"/>
</dbReference>
<dbReference type="Proteomes" id="UP000295662">
    <property type="component" value="Unassembled WGS sequence"/>
</dbReference>
<dbReference type="InterPro" id="IPR036873">
    <property type="entry name" value="Rhodanese-like_dom_sf"/>
</dbReference>
<dbReference type="SMART" id="SM00450">
    <property type="entry name" value="RHOD"/>
    <property type="match status" value="1"/>
</dbReference>
<dbReference type="GO" id="GO:0016740">
    <property type="term" value="F:transferase activity"/>
    <property type="evidence" value="ECO:0007669"/>
    <property type="project" value="UniProtKB-KW"/>
</dbReference>